<dbReference type="NCBIfam" id="TIGR00254">
    <property type="entry name" value="GGDEF"/>
    <property type="match status" value="1"/>
</dbReference>
<dbReference type="CDD" id="cd01949">
    <property type="entry name" value="GGDEF"/>
    <property type="match status" value="1"/>
</dbReference>
<dbReference type="Pfam" id="PF00072">
    <property type="entry name" value="Response_reg"/>
    <property type="match status" value="1"/>
</dbReference>
<dbReference type="Gene3D" id="3.40.50.2300">
    <property type="match status" value="1"/>
</dbReference>
<dbReference type="EMBL" id="JAABNR010000007">
    <property type="protein sequence ID" value="NBZ87691.1"/>
    <property type="molecule type" value="Genomic_DNA"/>
</dbReference>
<dbReference type="GO" id="GO:0000160">
    <property type="term" value="P:phosphorelay signal transduction system"/>
    <property type="evidence" value="ECO:0007669"/>
    <property type="project" value="InterPro"/>
</dbReference>
<evidence type="ECO:0000313" key="6">
    <source>
        <dbReference type="EMBL" id="NBZ87691.1"/>
    </source>
</evidence>
<dbReference type="SUPFAM" id="SSF55073">
    <property type="entry name" value="Nucleotide cyclase"/>
    <property type="match status" value="1"/>
</dbReference>
<comment type="catalytic activity">
    <reaction evidence="2">
        <text>2 GTP = 3',3'-c-di-GMP + 2 diphosphate</text>
        <dbReference type="Rhea" id="RHEA:24898"/>
        <dbReference type="ChEBI" id="CHEBI:33019"/>
        <dbReference type="ChEBI" id="CHEBI:37565"/>
        <dbReference type="ChEBI" id="CHEBI:58805"/>
        <dbReference type="EC" id="2.7.7.65"/>
    </reaction>
</comment>
<dbReference type="Proteomes" id="UP001193501">
    <property type="component" value="Unassembled WGS sequence"/>
</dbReference>
<evidence type="ECO:0000259" key="4">
    <source>
        <dbReference type="PROSITE" id="PS50110"/>
    </source>
</evidence>
<dbReference type="GO" id="GO:0052621">
    <property type="term" value="F:diguanylate cyclase activity"/>
    <property type="evidence" value="ECO:0007669"/>
    <property type="project" value="UniProtKB-EC"/>
</dbReference>
<comment type="caution">
    <text evidence="6">The sequence shown here is derived from an EMBL/GenBank/DDBJ whole genome shotgun (WGS) entry which is preliminary data.</text>
</comment>
<feature type="domain" description="GGDEF" evidence="5">
    <location>
        <begin position="316"/>
        <end position="453"/>
    </location>
</feature>
<keyword evidence="3" id="KW-0597">Phosphoprotein</keyword>
<organism evidence="6 7">
    <name type="scientific">Stagnihabitans tardus</name>
    <dbReference type="NCBI Taxonomy" id="2699202"/>
    <lineage>
        <taxon>Bacteria</taxon>
        <taxon>Pseudomonadati</taxon>
        <taxon>Pseudomonadota</taxon>
        <taxon>Alphaproteobacteria</taxon>
        <taxon>Rhodobacterales</taxon>
        <taxon>Paracoccaceae</taxon>
        <taxon>Stagnihabitans</taxon>
    </lineage>
</organism>
<keyword evidence="7" id="KW-1185">Reference proteome</keyword>
<dbReference type="InterPro" id="IPR011006">
    <property type="entry name" value="CheY-like_superfamily"/>
</dbReference>
<evidence type="ECO:0000256" key="1">
    <source>
        <dbReference type="ARBA" id="ARBA00012528"/>
    </source>
</evidence>
<evidence type="ECO:0000313" key="7">
    <source>
        <dbReference type="Proteomes" id="UP001193501"/>
    </source>
</evidence>
<dbReference type="GO" id="GO:0043709">
    <property type="term" value="P:cell adhesion involved in single-species biofilm formation"/>
    <property type="evidence" value="ECO:0007669"/>
    <property type="project" value="TreeGrafter"/>
</dbReference>
<gene>
    <name evidence="6" type="ORF">GV832_08880</name>
</gene>
<reference evidence="6" key="1">
    <citation type="submission" date="2020-01" db="EMBL/GenBank/DDBJ databases">
        <authorList>
            <person name="Chen W.-M."/>
        </authorList>
    </citation>
    <scope>NUCLEOTIDE SEQUENCE</scope>
    <source>
        <strain evidence="6">CYK-10</strain>
    </source>
</reference>
<dbReference type="EC" id="2.7.7.65" evidence="1"/>
<dbReference type="RefSeq" id="WP_168774505.1">
    <property type="nucleotide sequence ID" value="NZ_JAABNR010000007.1"/>
</dbReference>
<dbReference type="Gene3D" id="3.30.70.270">
    <property type="match status" value="1"/>
</dbReference>
<dbReference type="SMART" id="SM00267">
    <property type="entry name" value="GGDEF"/>
    <property type="match status" value="1"/>
</dbReference>
<protein>
    <recommendedName>
        <fullName evidence="1">diguanylate cyclase</fullName>
        <ecNumber evidence="1">2.7.7.65</ecNumber>
    </recommendedName>
</protein>
<dbReference type="SMART" id="SM00448">
    <property type="entry name" value="REC"/>
    <property type="match status" value="1"/>
</dbReference>
<dbReference type="FunFam" id="3.30.70.270:FF:000001">
    <property type="entry name" value="Diguanylate cyclase domain protein"/>
    <property type="match status" value="1"/>
</dbReference>
<sequence length="455" mass="49210">MLGKILIVDDVATNRIVFKVKLAAAGYQAVMASSGVEALRLARVERPDIILLDLFLQDMTGIDVLQALKAGPVTARIPVVMVSSDADSALRIEALRQGAEDFMARPIDDQRLLARLRGILRSNDALSGGGELQALGLAEPSAGFVTPGLVGLIMPRNEQALHLRRELQVRGEDRFQLVTPEQVYGLMGPKAPDVFLIHSDLYGPGSGLRMMSDLLSRSDSRMANFCIWLDGPNPLEAASAFDLGANDVVEAGMDLDEVALRLNKLVQRKRERDRMRATVNNGLRLAMFDPLTGIHNRRYATIHLNAVAERARAEREEFAVMVLDIDRFKSVNDRYGHAAGDAVLVEVAARLSANLRGSDILARIGGEEFLAVLPGTELATAQGVAERLCRAIESEPIRLPDGGRIHVTISIGMTTGGAGPSDPASVAELVDQADRALMHSKTHGRNQVTIVRSAA</sequence>
<evidence type="ECO:0000259" key="5">
    <source>
        <dbReference type="PROSITE" id="PS50887"/>
    </source>
</evidence>
<dbReference type="SUPFAM" id="SSF52172">
    <property type="entry name" value="CheY-like"/>
    <property type="match status" value="1"/>
</dbReference>
<dbReference type="AlphaFoldDB" id="A0AAE4Y861"/>
<evidence type="ECO:0000256" key="3">
    <source>
        <dbReference type="PROSITE-ProRule" id="PRU00169"/>
    </source>
</evidence>
<dbReference type="InterPro" id="IPR029787">
    <property type="entry name" value="Nucleotide_cyclase"/>
</dbReference>
<dbReference type="GO" id="GO:0005886">
    <property type="term" value="C:plasma membrane"/>
    <property type="evidence" value="ECO:0007669"/>
    <property type="project" value="TreeGrafter"/>
</dbReference>
<evidence type="ECO:0000256" key="2">
    <source>
        <dbReference type="ARBA" id="ARBA00034247"/>
    </source>
</evidence>
<dbReference type="PROSITE" id="PS50887">
    <property type="entry name" value="GGDEF"/>
    <property type="match status" value="1"/>
</dbReference>
<name>A0AAE4Y861_9RHOB</name>
<dbReference type="PANTHER" id="PTHR45138:SF9">
    <property type="entry name" value="DIGUANYLATE CYCLASE DGCM-RELATED"/>
    <property type="match status" value="1"/>
</dbReference>
<proteinExistence type="predicted"/>
<feature type="domain" description="Response regulatory" evidence="4">
    <location>
        <begin position="4"/>
        <end position="120"/>
    </location>
</feature>
<dbReference type="InterPro" id="IPR043128">
    <property type="entry name" value="Rev_trsase/Diguanyl_cyclase"/>
</dbReference>
<dbReference type="InterPro" id="IPR050469">
    <property type="entry name" value="Diguanylate_Cyclase"/>
</dbReference>
<dbReference type="Pfam" id="PF00990">
    <property type="entry name" value="GGDEF"/>
    <property type="match status" value="1"/>
</dbReference>
<dbReference type="InterPro" id="IPR000160">
    <property type="entry name" value="GGDEF_dom"/>
</dbReference>
<accession>A0AAE4Y861</accession>
<dbReference type="PROSITE" id="PS50110">
    <property type="entry name" value="RESPONSE_REGULATORY"/>
    <property type="match status" value="1"/>
</dbReference>
<dbReference type="InterPro" id="IPR001789">
    <property type="entry name" value="Sig_transdc_resp-reg_receiver"/>
</dbReference>
<feature type="modified residue" description="4-aspartylphosphate" evidence="3">
    <location>
        <position position="53"/>
    </location>
</feature>
<dbReference type="PANTHER" id="PTHR45138">
    <property type="entry name" value="REGULATORY COMPONENTS OF SENSORY TRANSDUCTION SYSTEM"/>
    <property type="match status" value="1"/>
</dbReference>
<dbReference type="GO" id="GO:1902201">
    <property type="term" value="P:negative regulation of bacterial-type flagellum-dependent cell motility"/>
    <property type="evidence" value="ECO:0007669"/>
    <property type="project" value="TreeGrafter"/>
</dbReference>